<dbReference type="InterPro" id="IPR036429">
    <property type="entry name" value="SpoA-like_sf"/>
</dbReference>
<comment type="similarity">
    <text evidence="1">Belongs to the FliN/MopA/SpaO family.</text>
</comment>
<name>A0A103RNM2_9BURK</name>
<reference evidence="3 4" key="1">
    <citation type="submission" date="2015-11" db="EMBL/GenBank/DDBJ databases">
        <title>Expanding the genomic diversity of Burkholderia species for the development of highly accurate diagnostics.</title>
        <authorList>
            <person name="Sahl J."/>
            <person name="Keim P."/>
            <person name="Wagner D."/>
        </authorList>
    </citation>
    <scope>NUCLEOTIDE SEQUENCE [LARGE SCALE GENOMIC DNA]</scope>
    <source>
        <strain evidence="3 4">MSMB2036</strain>
    </source>
</reference>
<evidence type="ECO:0000313" key="3">
    <source>
        <dbReference type="EMBL" id="KVG71129.1"/>
    </source>
</evidence>
<comment type="caution">
    <text evidence="3">The sequence shown here is derived from an EMBL/GenBank/DDBJ whole genome shotgun (WGS) entry which is preliminary data.</text>
</comment>
<accession>A0A103RNM2</accession>
<dbReference type="Pfam" id="PF01052">
    <property type="entry name" value="FliMN_C"/>
    <property type="match status" value="1"/>
</dbReference>
<sequence>MPVVTQYHFAAPDEAGTVDAQSRVNPLVLDSLPVRVTAVLGDASVTIQALRELKEGDLVKLETVVDGEVSLYLNGSEIAHGQIVAVDENFGIRITRIGQA</sequence>
<evidence type="ECO:0000256" key="1">
    <source>
        <dbReference type="ARBA" id="ARBA00009226"/>
    </source>
</evidence>
<dbReference type="PRINTS" id="PR00956">
    <property type="entry name" value="FLGMOTORFLIN"/>
</dbReference>
<organism evidence="3 4">
    <name type="scientific">Burkholderia ubonensis</name>
    <dbReference type="NCBI Taxonomy" id="101571"/>
    <lineage>
        <taxon>Bacteria</taxon>
        <taxon>Pseudomonadati</taxon>
        <taxon>Pseudomonadota</taxon>
        <taxon>Betaproteobacteria</taxon>
        <taxon>Burkholderiales</taxon>
        <taxon>Burkholderiaceae</taxon>
        <taxon>Burkholderia</taxon>
        <taxon>Burkholderia cepacia complex</taxon>
    </lineage>
</organism>
<dbReference type="GO" id="GO:0050918">
    <property type="term" value="P:positive chemotaxis"/>
    <property type="evidence" value="ECO:0007669"/>
    <property type="project" value="TreeGrafter"/>
</dbReference>
<proteinExistence type="inferred from homology"/>
<evidence type="ECO:0000313" key="4">
    <source>
        <dbReference type="Proteomes" id="UP000064029"/>
    </source>
</evidence>
<dbReference type="Gene3D" id="2.30.330.10">
    <property type="entry name" value="SpoA-like"/>
    <property type="match status" value="1"/>
</dbReference>
<dbReference type="AlphaFoldDB" id="A0A103RNM2"/>
<dbReference type="GO" id="GO:0071978">
    <property type="term" value="P:bacterial-type flagellum-dependent swarming motility"/>
    <property type="evidence" value="ECO:0007669"/>
    <property type="project" value="TreeGrafter"/>
</dbReference>
<dbReference type="SUPFAM" id="SSF101801">
    <property type="entry name" value="Surface presentation of antigens (SPOA)"/>
    <property type="match status" value="1"/>
</dbReference>
<feature type="domain" description="Flagellar motor switch protein FliN-like C-terminal" evidence="2">
    <location>
        <begin position="29"/>
        <end position="97"/>
    </location>
</feature>
<dbReference type="InterPro" id="IPR001172">
    <property type="entry name" value="FliN_T3SS_HrcQb"/>
</dbReference>
<dbReference type="PANTHER" id="PTHR30034">
    <property type="entry name" value="FLAGELLAR MOTOR SWITCH PROTEIN FLIM"/>
    <property type="match status" value="1"/>
</dbReference>
<dbReference type="PANTHER" id="PTHR30034:SF6">
    <property type="entry name" value="YOP PROTEINS TRANSLOCATION PROTEIN Q"/>
    <property type="match status" value="1"/>
</dbReference>
<protein>
    <recommendedName>
        <fullName evidence="2">Flagellar motor switch protein FliN-like C-terminal domain-containing protein</fullName>
    </recommendedName>
</protein>
<gene>
    <name evidence="3" type="ORF">WJ33_21295</name>
</gene>
<dbReference type="Proteomes" id="UP000064029">
    <property type="component" value="Unassembled WGS sequence"/>
</dbReference>
<dbReference type="GO" id="GO:0009425">
    <property type="term" value="C:bacterial-type flagellum basal body"/>
    <property type="evidence" value="ECO:0007669"/>
    <property type="project" value="InterPro"/>
</dbReference>
<evidence type="ECO:0000259" key="2">
    <source>
        <dbReference type="Pfam" id="PF01052"/>
    </source>
</evidence>
<dbReference type="GO" id="GO:0003774">
    <property type="term" value="F:cytoskeletal motor activity"/>
    <property type="evidence" value="ECO:0007669"/>
    <property type="project" value="InterPro"/>
</dbReference>
<dbReference type="EMBL" id="LOXM01000073">
    <property type="protein sequence ID" value="KVG71129.1"/>
    <property type="molecule type" value="Genomic_DNA"/>
</dbReference>
<dbReference type="InterPro" id="IPR001543">
    <property type="entry name" value="FliN-like_C"/>
</dbReference>